<dbReference type="Gene3D" id="2.20.130.20">
    <property type="match status" value="1"/>
</dbReference>
<feature type="domain" description="Alpha-2-macroglobulin" evidence="4">
    <location>
        <begin position="770"/>
        <end position="860"/>
    </location>
</feature>
<dbReference type="PANTHER" id="PTHR40094">
    <property type="entry name" value="ALPHA-2-MACROGLOBULIN HOMOLOG"/>
    <property type="match status" value="1"/>
</dbReference>
<dbReference type="SUPFAM" id="SSF48239">
    <property type="entry name" value="Terpenoid cyclases/Protein prenyltransferases"/>
    <property type="match status" value="1"/>
</dbReference>
<dbReference type="Gene3D" id="1.50.10.20">
    <property type="match status" value="1"/>
</dbReference>
<organism evidence="5 6">
    <name type="scientific">Deinococcus hopiensis KR-140</name>
    <dbReference type="NCBI Taxonomy" id="695939"/>
    <lineage>
        <taxon>Bacteria</taxon>
        <taxon>Thermotogati</taxon>
        <taxon>Deinococcota</taxon>
        <taxon>Deinococci</taxon>
        <taxon>Deinococcales</taxon>
        <taxon>Deinococcaceae</taxon>
        <taxon>Deinococcus</taxon>
    </lineage>
</organism>
<feature type="domain" description="Alpha-2-macroglobulin bait region" evidence="3">
    <location>
        <begin position="563"/>
        <end position="702"/>
    </location>
</feature>
<proteinExistence type="inferred from homology"/>
<dbReference type="InterPro" id="IPR011626">
    <property type="entry name" value="Alpha-macroglobulin_TED"/>
</dbReference>
<evidence type="ECO:0000259" key="4">
    <source>
        <dbReference type="SMART" id="SM01360"/>
    </source>
</evidence>
<dbReference type="InterPro" id="IPR008930">
    <property type="entry name" value="Terpenoid_cyclase/PrenylTrfase"/>
</dbReference>
<evidence type="ECO:0000259" key="3">
    <source>
        <dbReference type="SMART" id="SM01359"/>
    </source>
</evidence>
<protein>
    <recommendedName>
        <fullName evidence="7">Alpha-2-macroglobulin</fullName>
    </recommendedName>
</protein>
<dbReference type="InterPro" id="IPR051802">
    <property type="entry name" value="YfhM-like"/>
</dbReference>
<dbReference type="PANTHER" id="PTHR40094:SF1">
    <property type="entry name" value="UBIQUITIN DOMAIN-CONTAINING PROTEIN"/>
    <property type="match status" value="1"/>
</dbReference>
<dbReference type="Pfam" id="PF07703">
    <property type="entry name" value="A2M_BRD"/>
    <property type="match status" value="1"/>
</dbReference>
<dbReference type="Pfam" id="PF17973">
    <property type="entry name" value="bMG10"/>
    <property type="match status" value="1"/>
</dbReference>
<accession>A0A1W1URS0</accession>
<evidence type="ECO:0000256" key="2">
    <source>
        <dbReference type="SAM" id="SignalP"/>
    </source>
</evidence>
<comment type="similarity">
    <text evidence="1">Belongs to the protease inhibitor I39 (alpha-2-macroglobulin) family. Bacterial alpha-2-macroglobulin subfamily.</text>
</comment>
<evidence type="ECO:0000256" key="1">
    <source>
        <dbReference type="ARBA" id="ARBA00010556"/>
    </source>
</evidence>
<dbReference type="GO" id="GO:0005615">
    <property type="term" value="C:extracellular space"/>
    <property type="evidence" value="ECO:0007669"/>
    <property type="project" value="InterPro"/>
</dbReference>
<dbReference type="Pfam" id="PF01835">
    <property type="entry name" value="MG2"/>
    <property type="match status" value="1"/>
</dbReference>
<dbReference type="CDD" id="cd02891">
    <property type="entry name" value="A2M_like"/>
    <property type="match status" value="1"/>
</dbReference>
<evidence type="ECO:0000313" key="5">
    <source>
        <dbReference type="EMBL" id="SMB83414.1"/>
    </source>
</evidence>
<dbReference type="OrthoDB" id="9767116at2"/>
<dbReference type="InterPro" id="IPR002890">
    <property type="entry name" value="MG2"/>
</dbReference>
<dbReference type="Gene3D" id="2.60.40.1930">
    <property type="match status" value="1"/>
</dbReference>
<dbReference type="SMART" id="SM01360">
    <property type="entry name" value="A2M"/>
    <property type="match status" value="1"/>
</dbReference>
<dbReference type="InterPro" id="IPR041246">
    <property type="entry name" value="Bact_MG10"/>
</dbReference>
<dbReference type="Pfam" id="PF07678">
    <property type="entry name" value="TED_complement"/>
    <property type="match status" value="2"/>
</dbReference>
<feature type="chain" id="PRO_5012641946" description="Alpha-2-macroglobulin" evidence="2">
    <location>
        <begin position="27"/>
        <end position="1467"/>
    </location>
</feature>
<dbReference type="SMART" id="SM01359">
    <property type="entry name" value="A2M_N_2"/>
    <property type="match status" value="1"/>
</dbReference>
<dbReference type="SMART" id="SM01419">
    <property type="entry name" value="Thiol-ester_cl"/>
    <property type="match status" value="1"/>
</dbReference>
<reference evidence="5 6" key="1">
    <citation type="submission" date="2017-04" db="EMBL/GenBank/DDBJ databases">
        <authorList>
            <person name="Afonso C.L."/>
            <person name="Miller P.J."/>
            <person name="Scott M.A."/>
            <person name="Spackman E."/>
            <person name="Goraichik I."/>
            <person name="Dimitrov K.M."/>
            <person name="Suarez D.L."/>
            <person name="Swayne D.E."/>
        </authorList>
    </citation>
    <scope>NUCLEOTIDE SEQUENCE [LARGE SCALE GENOMIC DNA]</scope>
    <source>
        <strain evidence="5 6">KR-140</strain>
    </source>
</reference>
<keyword evidence="6" id="KW-1185">Reference proteome</keyword>
<evidence type="ECO:0008006" key="7">
    <source>
        <dbReference type="Google" id="ProtNLM"/>
    </source>
</evidence>
<dbReference type="Proteomes" id="UP000192582">
    <property type="component" value="Unassembled WGS sequence"/>
</dbReference>
<dbReference type="InterPro" id="IPR011625">
    <property type="entry name" value="A2M_N_BRD"/>
</dbReference>
<feature type="signal peptide" evidence="2">
    <location>
        <begin position="1"/>
        <end position="26"/>
    </location>
</feature>
<dbReference type="STRING" id="695939.SAMN00790413_04429"/>
<dbReference type="GO" id="GO:0004866">
    <property type="term" value="F:endopeptidase inhibitor activity"/>
    <property type="evidence" value="ECO:0007669"/>
    <property type="project" value="InterPro"/>
</dbReference>
<gene>
    <name evidence="5" type="ORF">SAMN00790413_04429</name>
</gene>
<dbReference type="InterPro" id="IPR001599">
    <property type="entry name" value="Macroglobln_a2"/>
</dbReference>
<sequence length="1467" mass="156327">MYAEGMRFLARSALLTALLTVGFAPAQTGVSLYGGVFQPDQKVRVGVEAPAHTALRLERVADPLTVFRAAPDPHQPGLPPGTRTTLVRTLRTGQGSSNDLDLGRLSPGLYVLRAGKVGSFVLVSGLGLVVKRDAGTALVYAADRESGATRRARVWRLGRGGVSSVQADANGMAKFSAAAGEGEFFLARVGNAWAISGANWNSYATPAVKGFVYTDRPVYRPGQHVDFKGALRRGHDLRPLAGKSVRVTVFSPFDESLFQKTLTTNAYGSFSAGLDLPEGARLGEYRFEVRTLGASQGDSGPDVGGTFAVEAYQKPEYAVTVTPSVPSAVQGDKVSVHLSARYLFGGGVGGARVTYNVTRAPYYAPGFEDEDETASGDEGPDYGSDLVVRDETRLNAKGELDLTLPLERDEAGRPQSYRVEAEVTDEAGHPVSGFGRVTAFPASVNVEARTDGYVYGAGKPVRVTLDTRDLKGQGQAAPVTLDLVRQDWVKVKGEYTLRETRVARKTVRTGASGLGTATLTAAHGGGYLVRATVRDGRSRTSTDEDFAWVLKPGEDWGWNYRDMTVRPDKRSYAPGDAATVLIGNPHPGAPVLVTLEGDRLRRSAVLRGKGAALTYTFRVTPDMGRDVFVGAAALGDGNFYANVARVRVPVKNAELSVKVTPAKAQYRPGDTGQLTVQVRDTSGKGVPAEVSLGVVDQAIYLVQADTSPPLLKVFQAPRDNAVGTQASTDFYFETGRLAAPAPAMSEAAFAQAKDRAAAQTDAPRQNFRDTVLWVPHLVTGPDGRATLSVRFPDNLTTWVATARAQTVSPRFGQATATTMTTKDVIARLSVPPFLVRGDTATLTGVVNNTLGQAVSGTVSAQVSGLTPLGAAVFGAAGVAVEVGAGNRAQQDLPVRADRVGNASLTFGVRTGGAQDSLKLPLPIKARGYDTTVTAVGGAGQPVTLKVPAEANLGAARLRVFVTPSLLGSVAPALEYLIGYPYGCTEQTMSRFLPALLARQALGPGVLPAETRAELPRITELGLARLYNFQHEDGGWGFWQYDGSTLEMTAYVTEGLMRAKALGVRVDNEALDRALGYLAATVKGTAEPQGSRAAAFRTLADAGRANVADLSAFARRTELGPYALANAALALSRAGQKQAAQDVLDRLKAKRTGSGGAGFVHWTAPRRNAWRWYWEDNDIQTTAAALEALARLEPKSPLIPSVSQWLLRSRQGPRWVSTQDTAQVIIAALALKPQGNAAEKAQTDIRLGGQSVGQVMGAGALTLQGPQLSALARGANTLEVLGAAGTSFSAELNVAREVRRLSGESGRGFALTRTYEKLEPVWNDKQKRYTFRRAPLLRGGKLQPVTVGELVLVTLTVTPKEGEARYLLVSDPVPAGMRALDDRSLLNPQVDEEDGDGWNYWYAGRDLLDDRVDLYADYLNGPQRLTYALRAQVPGTFTALPTHAFLMYDPEVEGYGPAASLTVRARGQ</sequence>
<evidence type="ECO:0000313" key="6">
    <source>
        <dbReference type="Proteomes" id="UP000192582"/>
    </source>
</evidence>
<dbReference type="InterPro" id="IPR047565">
    <property type="entry name" value="Alpha-macroglob_thiol-ester_cl"/>
</dbReference>
<keyword evidence="2" id="KW-0732">Signal</keyword>
<dbReference type="EMBL" id="FWWU01000006">
    <property type="protein sequence ID" value="SMB83414.1"/>
    <property type="molecule type" value="Genomic_DNA"/>
</dbReference>
<name>A0A1W1URS0_9DEIO</name>
<dbReference type="Pfam" id="PF00207">
    <property type="entry name" value="A2M"/>
    <property type="match status" value="1"/>
</dbReference>